<dbReference type="OrthoDB" id="5295757at2"/>
<keyword evidence="6" id="KW-1185">Reference proteome</keyword>
<dbReference type="EMBL" id="FOFX01000025">
    <property type="protein sequence ID" value="SEQ17455.1"/>
    <property type="molecule type" value="Genomic_DNA"/>
</dbReference>
<name>A0A0S3AF81_9PROT</name>
<gene>
    <name evidence="2" type="ORF">C8R28_100947</name>
    <name evidence="3" type="ORF">SAMN05216406_10246</name>
    <name evidence="4" type="ORF">SAMN05421510_102529</name>
</gene>
<feature type="signal peptide" evidence="1">
    <location>
        <begin position="1"/>
        <end position="21"/>
    </location>
</feature>
<dbReference type="RefSeq" id="WP_062557530.1">
    <property type="nucleotide sequence ID" value="NZ_CP013341.1"/>
</dbReference>
<keyword evidence="1" id="KW-0732">Signal</keyword>
<feature type="chain" id="PRO_5014239354" evidence="1">
    <location>
        <begin position="22"/>
        <end position="178"/>
    </location>
</feature>
<evidence type="ECO:0000256" key="1">
    <source>
        <dbReference type="SAM" id="SignalP"/>
    </source>
</evidence>
<sequence>MKPFLLLLCLLLSACAGLPSAIENAPAINVSYQQISHDINNYKDAPVRWGGVIIDVENEAHASLIQVLYYPLDFSGRPQVHKAGAGRFVVKSAEFLDPAVYAKDKEITVAGVITGDIEQTVGKRVIQVPLLSATAIHLWPTYPNYNDYRGYYGPYPYFGYPGYYPYFRGGFYGPYYRW</sequence>
<dbReference type="InterPro" id="IPR004658">
    <property type="entry name" value="OMP_Slp"/>
</dbReference>
<reference evidence="2 7" key="3">
    <citation type="submission" date="2018-04" db="EMBL/GenBank/DDBJ databases">
        <title>Active sludge and wastewater microbial communities from Klosterneuburg, Austria.</title>
        <authorList>
            <person name="Wagner M."/>
        </authorList>
    </citation>
    <scope>NUCLEOTIDE SEQUENCE [LARGE SCALE GENOMIC DNA]</scope>
    <source>
        <strain evidence="2 7">Nm4</strain>
    </source>
</reference>
<reference evidence="6" key="2">
    <citation type="submission" date="2016-10" db="EMBL/GenBank/DDBJ databases">
        <authorList>
            <person name="Varghese N."/>
            <person name="Submissions S."/>
        </authorList>
    </citation>
    <scope>NUCLEOTIDE SEQUENCE [LARGE SCALE GENOMIC DNA]</scope>
    <source>
        <strain evidence="6">Nm10</strain>
    </source>
</reference>
<dbReference type="EMBL" id="QAOL01000009">
    <property type="protein sequence ID" value="PTQ86618.1"/>
    <property type="molecule type" value="Genomic_DNA"/>
</dbReference>
<evidence type="ECO:0000313" key="2">
    <source>
        <dbReference type="EMBL" id="PTQ86618.1"/>
    </source>
</evidence>
<proteinExistence type="predicted"/>
<dbReference type="PANTHER" id="PTHR37530">
    <property type="entry name" value="OUTER MEMBRANE PROTEIN SLP"/>
    <property type="match status" value="1"/>
</dbReference>
<dbReference type="Proteomes" id="UP000182882">
    <property type="component" value="Unassembled WGS sequence"/>
</dbReference>
<organism evidence="2 7">
    <name type="scientific">Nitrosomonas ureae</name>
    <dbReference type="NCBI Taxonomy" id="44577"/>
    <lineage>
        <taxon>Bacteria</taxon>
        <taxon>Pseudomonadati</taxon>
        <taxon>Pseudomonadota</taxon>
        <taxon>Betaproteobacteria</taxon>
        <taxon>Nitrosomonadales</taxon>
        <taxon>Nitrosomonadaceae</taxon>
        <taxon>Nitrosomonas</taxon>
    </lineage>
</organism>
<dbReference type="Pfam" id="PF03843">
    <property type="entry name" value="Slp"/>
    <property type="match status" value="1"/>
</dbReference>
<dbReference type="Proteomes" id="UP000244110">
    <property type="component" value="Unassembled WGS sequence"/>
</dbReference>
<keyword evidence="2" id="KW-0449">Lipoprotein</keyword>
<evidence type="ECO:0000313" key="7">
    <source>
        <dbReference type="Proteomes" id="UP000244110"/>
    </source>
</evidence>
<accession>A0A0S3AF81</accession>
<dbReference type="KEGG" id="nur:ATY38_00315"/>
<protein>
    <submittedName>
        <fullName evidence="2">Outer membrane lipoprotein</fullName>
    </submittedName>
</protein>
<dbReference type="PROSITE" id="PS51257">
    <property type="entry name" value="PROKAR_LIPOPROTEIN"/>
    <property type="match status" value="1"/>
</dbReference>
<dbReference type="STRING" id="44577.ATY38_00315"/>
<evidence type="ECO:0000313" key="5">
    <source>
        <dbReference type="Proteomes" id="UP000181998"/>
    </source>
</evidence>
<dbReference type="Proteomes" id="UP000181998">
    <property type="component" value="Unassembled WGS sequence"/>
</dbReference>
<evidence type="ECO:0000313" key="3">
    <source>
        <dbReference type="EMBL" id="SDT84625.1"/>
    </source>
</evidence>
<dbReference type="AlphaFoldDB" id="A0A0S3AF81"/>
<evidence type="ECO:0000313" key="4">
    <source>
        <dbReference type="EMBL" id="SEQ17455.1"/>
    </source>
</evidence>
<dbReference type="PIRSF" id="PIRSF004982">
    <property type="entry name" value="SlP"/>
    <property type="match status" value="1"/>
</dbReference>
<evidence type="ECO:0000313" key="6">
    <source>
        <dbReference type="Proteomes" id="UP000182882"/>
    </source>
</evidence>
<dbReference type="EMBL" id="FNLN01000002">
    <property type="protein sequence ID" value="SDT84625.1"/>
    <property type="molecule type" value="Genomic_DNA"/>
</dbReference>
<dbReference type="GO" id="GO:0019867">
    <property type="term" value="C:outer membrane"/>
    <property type="evidence" value="ECO:0007669"/>
    <property type="project" value="InterPro"/>
</dbReference>
<dbReference type="PANTHER" id="PTHR37530:SF1">
    <property type="entry name" value="OUTER MEMBRANE PROTEIN SLP"/>
    <property type="match status" value="1"/>
</dbReference>
<reference evidence="3 5" key="1">
    <citation type="submission" date="2016-10" db="EMBL/GenBank/DDBJ databases">
        <authorList>
            <person name="de Groot N.N."/>
        </authorList>
    </citation>
    <scope>NUCLEOTIDE SEQUENCE [LARGE SCALE GENOMIC DNA]</scope>
    <source>
        <strain evidence="3">Nm10</strain>
        <strain evidence="4 5">Nm9</strain>
    </source>
</reference>